<dbReference type="FunFam" id="2.102.20.10:FF:000001">
    <property type="entry name" value="Beta-galactosidase A"/>
    <property type="match status" value="1"/>
</dbReference>
<dbReference type="InterPro" id="IPR031330">
    <property type="entry name" value="Gly_Hdrlase_35_cat"/>
</dbReference>
<dbReference type="InterPro" id="IPR018954">
    <property type="entry name" value="Betagal_dom2"/>
</dbReference>
<dbReference type="AlphaFoldDB" id="A0A9W9M6J9"/>
<evidence type="ECO:0000256" key="5">
    <source>
        <dbReference type="ARBA" id="ARBA00022801"/>
    </source>
</evidence>
<dbReference type="PANTHER" id="PTHR23421">
    <property type="entry name" value="BETA-GALACTOSIDASE RELATED"/>
    <property type="match status" value="1"/>
</dbReference>
<dbReference type="RefSeq" id="XP_058304546.1">
    <property type="nucleotide sequence ID" value="XM_058457647.1"/>
</dbReference>
<comment type="caution">
    <text evidence="11">The sequence shown here is derived from an EMBL/GenBank/DDBJ whole genome shotgun (WGS) entry which is preliminary data.</text>
</comment>
<accession>A0A9W9M6J9</accession>
<keyword evidence="12" id="KW-1185">Reference proteome</keyword>
<dbReference type="GO" id="GO:0005975">
    <property type="term" value="P:carbohydrate metabolic process"/>
    <property type="evidence" value="ECO:0007669"/>
    <property type="project" value="InterPro"/>
</dbReference>
<evidence type="ECO:0000256" key="8">
    <source>
        <dbReference type="RuleBase" id="RU000675"/>
    </source>
</evidence>
<evidence type="ECO:0000256" key="3">
    <source>
        <dbReference type="ARBA" id="ARBA00012756"/>
    </source>
</evidence>
<dbReference type="InterPro" id="IPR019801">
    <property type="entry name" value="Glyco_hydro_35_CS"/>
</dbReference>
<reference evidence="11" key="2">
    <citation type="journal article" date="2023" name="IMA Fungus">
        <title>Comparative genomic study of the Penicillium genus elucidates a diverse pangenome and 15 lateral gene transfer events.</title>
        <authorList>
            <person name="Petersen C."/>
            <person name="Sorensen T."/>
            <person name="Nielsen M.R."/>
            <person name="Sondergaard T.E."/>
            <person name="Sorensen J.L."/>
            <person name="Fitzpatrick D.A."/>
            <person name="Frisvad J.C."/>
            <person name="Nielsen K.L."/>
        </authorList>
    </citation>
    <scope>NUCLEOTIDE SEQUENCE</scope>
    <source>
        <strain evidence="11">IBT 15544</strain>
    </source>
</reference>
<dbReference type="EMBL" id="JAPQKR010000016">
    <property type="protein sequence ID" value="KAJ5191606.1"/>
    <property type="molecule type" value="Genomic_DNA"/>
</dbReference>
<dbReference type="Pfam" id="PF10435">
    <property type="entry name" value="BetaGal_dom2"/>
    <property type="match status" value="1"/>
</dbReference>
<evidence type="ECO:0000256" key="1">
    <source>
        <dbReference type="ARBA" id="ARBA00001412"/>
    </source>
</evidence>
<dbReference type="InterPro" id="IPR017853">
    <property type="entry name" value="GH"/>
</dbReference>
<dbReference type="EC" id="3.2.1.23" evidence="3 8"/>
<dbReference type="Gene3D" id="2.60.120.260">
    <property type="entry name" value="Galactose-binding domain-like"/>
    <property type="match status" value="2"/>
</dbReference>
<feature type="domain" description="Beta-galactosidase" evidence="10">
    <location>
        <begin position="333"/>
        <end position="513"/>
    </location>
</feature>
<organism evidence="11 12">
    <name type="scientific">Penicillium cinerascens</name>
    <dbReference type="NCBI Taxonomy" id="70096"/>
    <lineage>
        <taxon>Eukaryota</taxon>
        <taxon>Fungi</taxon>
        <taxon>Dikarya</taxon>
        <taxon>Ascomycota</taxon>
        <taxon>Pezizomycotina</taxon>
        <taxon>Eurotiomycetes</taxon>
        <taxon>Eurotiomycetidae</taxon>
        <taxon>Eurotiales</taxon>
        <taxon>Aspergillaceae</taxon>
        <taxon>Penicillium</taxon>
    </lineage>
</organism>
<dbReference type="InterPro" id="IPR001944">
    <property type="entry name" value="Glycoside_Hdrlase_35"/>
</dbReference>
<keyword evidence="6" id="KW-0325">Glycoprotein</keyword>
<evidence type="ECO:0000256" key="7">
    <source>
        <dbReference type="ARBA" id="ARBA00023295"/>
    </source>
</evidence>
<dbReference type="SUPFAM" id="SSF51445">
    <property type="entry name" value="(Trans)glycosidases"/>
    <property type="match status" value="1"/>
</dbReference>
<dbReference type="SUPFAM" id="SSF51011">
    <property type="entry name" value="Glycosyl hydrolase domain"/>
    <property type="match status" value="1"/>
</dbReference>
<protein>
    <recommendedName>
        <fullName evidence="3 8">Beta-galactosidase</fullName>
        <ecNumber evidence="3 8">3.2.1.23</ecNumber>
    </recommendedName>
</protein>
<dbReference type="InterPro" id="IPR036833">
    <property type="entry name" value="BetaGal_dom3_sf"/>
</dbReference>
<dbReference type="Pfam" id="PF01301">
    <property type="entry name" value="Glyco_hydro_35"/>
    <property type="match status" value="1"/>
</dbReference>
<dbReference type="Gene3D" id="2.60.390.10">
    <property type="entry name" value="Beta-galactosidase, domain 3"/>
    <property type="match status" value="1"/>
</dbReference>
<dbReference type="SUPFAM" id="SSF117100">
    <property type="entry name" value="Beta-galactosidase LacA, domain 3"/>
    <property type="match status" value="1"/>
</dbReference>
<dbReference type="InterPro" id="IPR025972">
    <property type="entry name" value="BetaGal_dom3"/>
</dbReference>
<dbReference type="Pfam" id="PF13363">
    <property type="entry name" value="BetaGal_dom3"/>
    <property type="match status" value="1"/>
</dbReference>
<evidence type="ECO:0000256" key="4">
    <source>
        <dbReference type="ARBA" id="ARBA00022729"/>
    </source>
</evidence>
<dbReference type="SUPFAM" id="SSF49785">
    <property type="entry name" value="Galactose-binding domain-like"/>
    <property type="match status" value="2"/>
</dbReference>
<name>A0A9W9M6J9_9EURO</name>
<dbReference type="SMART" id="SM01029">
    <property type="entry name" value="BetaGal_dom2"/>
    <property type="match status" value="1"/>
</dbReference>
<evidence type="ECO:0000256" key="9">
    <source>
        <dbReference type="RuleBase" id="RU003679"/>
    </source>
</evidence>
<keyword evidence="7 8" id="KW-0326">Glycosidase</keyword>
<dbReference type="Gene3D" id="2.102.20.10">
    <property type="entry name" value="Beta-galactosidase, domain 2"/>
    <property type="match status" value="1"/>
</dbReference>
<evidence type="ECO:0000256" key="6">
    <source>
        <dbReference type="ARBA" id="ARBA00023180"/>
    </source>
</evidence>
<keyword evidence="4" id="KW-0732">Signal</keyword>
<comment type="catalytic activity">
    <reaction evidence="1 8">
        <text>Hydrolysis of terminal non-reducing beta-D-galactose residues in beta-D-galactosides.</text>
        <dbReference type="EC" id="3.2.1.23"/>
    </reaction>
</comment>
<gene>
    <name evidence="11" type="ORF">N7498_010591</name>
</gene>
<evidence type="ECO:0000259" key="10">
    <source>
        <dbReference type="SMART" id="SM01029"/>
    </source>
</evidence>
<dbReference type="OrthoDB" id="1657402at2759"/>
<dbReference type="Gene3D" id="3.20.20.80">
    <property type="entry name" value="Glycosidases"/>
    <property type="match status" value="1"/>
</dbReference>
<proteinExistence type="inferred from homology"/>
<comment type="similarity">
    <text evidence="2 9">Belongs to the glycosyl hydrolase 35 family.</text>
</comment>
<dbReference type="InterPro" id="IPR037110">
    <property type="entry name" value="Betagal_dom2_sf"/>
</dbReference>
<dbReference type="FunFam" id="2.60.120.260:FF:000065">
    <property type="entry name" value="Beta-galactosidase A"/>
    <property type="match status" value="1"/>
</dbReference>
<evidence type="ECO:0000313" key="11">
    <source>
        <dbReference type="EMBL" id="KAJ5191606.1"/>
    </source>
</evidence>
<evidence type="ECO:0000256" key="2">
    <source>
        <dbReference type="ARBA" id="ARBA00009809"/>
    </source>
</evidence>
<dbReference type="InterPro" id="IPR008979">
    <property type="entry name" value="Galactose-bd-like_sf"/>
</dbReference>
<dbReference type="GeneID" id="83184948"/>
<evidence type="ECO:0000313" key="12">
    <source>
        <dbReference type="Proteomes" id="UP001150904"/>
    </source>
</evidence>
<keyword evidence="5 8" id="KW-0378">Hydrolase</keyword>
<dbReference type="PROSITE" id="PS01182">
    <property type="entry name" value="GLYCOSYL_HYDROL_F35"/>
    <property type="match status" value="1"/>
</dbReference>
<dbReference type="GO" id="GO:0004565">
    <property type="term" value="F:beta-galactosidase activity"/>
    <property type="evidence" value="ECO:0007669"/>
    <property type="project" value="UniProtKB-EC"/>
</dbReference>
<dbReference type="InterPro" id="IPR025300">
    <property type="entry name" value="BetaGal_jelly_roll_dom"/>
</dbReference>
<dbReference type="PRINTS" id="PR00742">
    <property type="entry name" value="GLHYDRLASE35"/>
</dbReference>
<sequence>MFFSGEFHPFRLPAPGLWLDVFQKIKAMGFNGVSFYTNWALLEGKEGDFSAEVSSHLNRSLKLRAQQISGIYLLARPGPYINAEVSGVGFPGWLARNPAALRTAEPGYLNATENYVSSIGSIIAKAQITKGGPIILVQPENEYSSGNPPFPDPVYFRDVEEQYRNAGVEVPFISNDNAPNGYFYDQGPPEWPIYGHDSYPIGFDDKIYQWPADALPINYGDLHEEQAPDTPYSVVECQAGSWDPWGGYGYNKTAARLGPDYERVFFKNIYSFAASIFNVYMGVGGTNWGNLGYPEGYTSYDYGAPITELRTVEREKYSQLKLQAMFLHSSPAYLSAIPQNNTYANGSYTGNPKIATTALFGNKTNFFVIRHAAYNSLSTNEYNITLLTSKGNVSIPQLGGSLSLVGRDSKFHVTSYDIGGINMLYSTAEIFTCRKFSNKNVLVVYGGPGETHELAIEGGAQPTVVEGNNDLVKFGNKLGSTVIQYTVDAERIIVKLSNGLYLYLLDRYSAYNYWSIDLPSDPVSGNYTNAESFSSSPIVKAGYLLRTAKVIKDGIYLTGDFNATTDIEVIGGPEQTKSLFVNSKPMEFSQDSHGVIKSVIRFAEPKLSWPDLSKTGWKVLDSLPEIQPGYNDELWTSASLTSSNNTERNLTTPVSLYASDYGYNTGYLLYRGQFRSNGNETLHLETQGGSAFGHSVWLNETFVGSFSGAITAYTWNQTFALPTQKGQNYVITVLVDQMGFEENGSAGTSEMKTPRGVLDYSLSGHEKSDISWKITGNLGGEDYRDRTRGPLNEGGLFAERQGSHLPGSPISSWKSSDLGPMEGLEGPGVAFYATYFDLDIPTGYDIPISISFANTTDETSSVRCQIYVNGYQFGKWVHNIGPQDIFPVPEGIWNYHGSNYLAVSLWALEEGGAKVENLELVAGPVVQSSYPRPIEMSPISKWHKRPGAY</sequence>
<dbReference type="Pfam" id="PF13364">
    <property type="entry name" value="BetaGal_ABD2"/>
    <property type="match status" value="2"/>
</dbReference>
<reference evidence="11" key="1">
    <citation type="submission" date="2022-12" db="EMBL/GenBank/DDBJ databases">
        <authorList>
            <person name="Petersen C."/>
        </authorList>
    </citation>
    <scope>NUCLEOTIDE SEQUENCE</scope>
    <source>
        <strain evidence="11">IBT 15544</strain>
    </source>
</reference>
<dbReference type="Proteomes" id="UP001150904">
    <property type="component" value="Unassembled WGS sequence"/>
</dbReference>